<dbReference type="InterPro" id="IPR000835">
    <property type="entry name" value="HTH_MarR-typ"/>
</dbReference>
<protein>
    <recommendedName>
        <fullName evidence="4">HTH marR-type domain-containing protein</fullName>
    </recommendedName>
</protein>
<dbReference type="PROSITE" id="PS01117">
    <property type="entry name" value="HTH_MARR_1"/>
    <property type="match status" value="1"/>
</dbReference>
<evidence type="ECO:0000313" key="5">
    <source>
        <dbReference type="EMBL" id="PPL16138.1"/>
    </source>
</evidence>
<evidence type="ECO:0000256" key="1">
    <source>
        <dbReference type="ARBA" id="ARBA00023015"/>
    </source>
</evidence>
<comment type="caution">
    <text evidence="5">The sequence shown here is derived from an EMBL/GenBank/DDBJ whole genome shotgun (WGS) entry which is preliminary data.</text>
</comment>
<dbReference type="SUPFAM" id="SSF46785">
    <property type="entry name" value="Winged helix' DNA-binding domain"/>
    <property type="match status" value="1"/>
</dbReference>
<dbReference type="Proteomes" id="UP000237755">
    <property type="component" value="Unassembled WGS sequence"/>
</dbReference>
<dbReference type="InterPro" id="IPR023187">
    <property type="entry name" value="Tscrpt_reg_MarR-type_CS"/>
</dbReference>
<accession>A0ABX5AU08</accession>
<keyword evidence="1" id="KW-0805">Transcription regulation</keyword>
<keyword evidence="2" id="KW-0238">DNA-binding</keyword>
<sequence>MQQMSPDHSPDTDAAIAEVEAQLGVLFTRVRTMWKVGAQRVHPELQPVGYKLLASLVRSGPCHAGALAEQLMTDKSVISRQVKLMEELGLLVSVPDPTDGRARILTATPEAVLKINAVRDSNKALLRSRLADWTGEDLDRFATLLSRLAEVPLGE</sequence>
<dbReference type="SMART" id="SM00347">
    <property type="entry name" value="HTH_MARR"/>
    <property type="match status" value="1"/>
</dbReference>
<evidence type="ECO:0000259" key="4">
    <source>
        <dbReference type="PROSITE" id="PS50995"/>
    </source>
</evidence>
<proteinExistence type="predicted"/>
<feature type="domain" description="HTH marR-type" evidence="4">
    <location>
        <begin position="9"/>
        <end position="150"/>
    </location>
</feature>
<evidence type="ECO:0000256" key="3">
    <source>
        <dbReference type="ARBA" id="ARBA00023163"/>
    </source>
</evidence>
<dbReference type="CDD" id="cd00090">
    <property type="entry name" value="HTH_ARSR"/>
    <property type="match status" value="1"/>
</dbReference>
<dbReference type="InterPro" id="IPR036388">
    <property type="entry name" value="WH-like_DNA-bd_sf"/>
</dbReference>
<dbReference type="PROSITE" id="PS50995">
    <property type="entry name" value="HTH_MARR_2"/>
    <property type="match status" value="1"/>
</dbReference>
<dbReference type="Gene3D" id="1.10.10.10">
    <property type="entry name" value="Winged helix-like DNA-binding domain superfamily/Winged helix DNA-binding domain"/>
    <property type="match status" value="1"/>
</dbReference>
<keyword evidence="3" id="KW-0804">Transcription</keyword>
<reference evidence="5 6" key="1">
    <citation type="journal article" date="2008" name="Int. J. Syst. Evol. Microbiol.">
        <title>Leifsonia pindariensis sp. nov., isolated from the Pindari glacier of the Indian Himalayas, and emended description of the genus Leifsonia.</title>
        <authorList>
            <person name="Reddy G.S."/>
            <person name="Prabagaran S.R."/>
            <person name="Shivaji S."/>
        </authorList>
    </citation>
    <scope>NUCLEOTIDE SEQUENCE [LARGE SCALE GENOMIC DNA]</scope>
    <source>
        <strain evidence="5 6">PON 10</strain>
    </source>
</reference>
<dbReference type="InterPro" id="IPR011991">
    <property type="entry name" value="ArsR-like_HTH"/>
</dbReference>
<dbReference type="PANTHER" id="PTHR33164:SF57">
    <property type="entry name" value="MARR-FAMILY TRANSCRIPTIONAL REGULATOR"/>
    <property type="match status" value="1"/>
</dbReference>
<evidence type="ECO:0000313" key="6">
    <source>
        <dbReference type="Proteomes" id="UP000237755"/>
    </source>
</evidence>
<keyword evidence="6" id="KW-1185">Reference proteome</keyword>
<dbReference type="EMBL" id="MPZN01000050">
    <property type="protein sequence ID" value="PPL16138.1"/>
    <property type="molecule type" value="Genomic_DNA"/>
</dbReference>
<dbReference type="Pfam" id="PF12802">
    <property type="entry name" value="MarR_2"/>
    <property type="match status" value="1"/>
</dbReference>
<dbReference type="PANTHER" id="PTHR33164">
    <property type="entry name" value="TRANSCRIPTIONAL REGULATOR, MARR FAMILY"/>
    <property type="match status" value="1"/>
</dbReference>
<evidence type="ECO:0000256" key="2">
    <source>
        <dbReference type="ARBA" id="ARBA00023125"/>
    </source>
</evidence>
<dbReference type="InterPro" id="IPR039422">
    <property type="entry name" value="MarR/SlyA-like"/>
</dbReference>
<name>A0ABX5AU08_9MICO</name>
<gene>
    <name evidence="5" type="ORF">GY24_13195</name>
</gene>
<organism evidence="5 6">
    <name type="scientific">Microterricola pindariensis</name>
    <dbReference type="NCBI Taxonomy" id="478010"/>
    <lineage>
        <taxon>Bacteria</taxon>
        <taxon>Bacillati</taxon>
        <taxon>Actinomycetota</taxon>
        <taxon>Actinomycetes</taxon>
        <taxon>Micrococcales</taxon>
        <taxon>Microbacteriaceae</taxon>
        <taxon>Microterricola</taxon>
    </lineage>
</organism>
<dbReference type="InterPro" id="IPR036390">
    <property type="entry name" value="WH_DNA-bd_sf"/>
</dbReference>